<gene>
    <name evidence="1" type="ORF">ALEPTO_LOCUS10228</name>
</gene>
<keyword evidence="2" id="KW-1185">Reference proteome</keyword>
<dbReference type="EMBL" id="CAJVPS010010397">
    <property type="protein sequence ID" value="CAG8657751.1"/>
    <property type="molecule type" value="Genomic_DNA"/>
</dbReference>
<organism evidence="1 2">
    <name type="scientific">Ambispora leptoticha</name>
    <dbReference type="NCBI Taxonomy" id="144679"/>
    <lineage>
        <taxon>Eukaryota</taxon>
        <taxon>Fungi</taxon>
        <taxon>Fungi incertae sedis</taxon>
        <taxon>Mucoromycota</taxon>
        <taxon>Glomeromycotina</taxon>
        <taxon>Glomeromycetes</taxon>
        <taxon>Archaeosporales</taxon>
        <taxon>Ambisporaceae</taxon>
        <taxon>Ambispora</taxon>
    </lineage>
</organism>
<dbReference type="AlphaFoldDB" id="A0A9N9E221"/>
<dbReference type="Proteomes" id="UP000789508">
    <property type="component" value="Unassembled WGS sequence"/>
</dbReference>
<comment type="caution">
    <text evidence="1">The sequence shown here is derived from an EMBL/GenBank/DDBJ whole genome shotgun (WGS) entry which is preliminary data.</text>
</comment>
<feature type="non-terminal residue" evidence="1">
    <location>
        <position position="1"/>
    </location>
</feature>
<evidence type="ECO:0000313" key="1">
    <source>
        <dbReference type="EMBL" id="CAG8657751.1"/>
    </source>
</evidence>
<sequence>ISKAGSSAGDMIVIENEKPGFICTSDSESSKVESSPSTAINLVQKLTKDISFVPLFLKVDKHTIVISSIGYSSLENYYGAGTGYILIIITKISEQQ</sequence>
<evidence type="ECO:0000313" key="2">
    <source>
        <dbReference type="Proteomes" id="UP000789508"/>
    </source>
</evidence>
<proteinExistence type="predicted"/>
<name>A0A9N9E221_9GLOM</name>
<dbReference type="OrthoDB" id="2445879at2759"/>
<accession>A0A9N9E221</accession>
<protein>
    <submittedName>
        <fullName evidence="1">7754_t:CDS:1</fullName>
    </submittedName>
</protein>
<reference evidence="1" key="1">
    <citation type="submission" date="2021-06" db="EMBL/GenBank/DDBJ databases">
        <authorList>
            <person name="Kallberg Y."/>
            <person name="Tangrot J."/>
            <person name="Rosling A."/>
        </authorList>
    </citation>
    <scope>NUCLEOTIDE SEQUENCE</scope>
    <source>
        <strain evidence="1">FL130A</strain>
    </source>
</reference>